<comment type="subcellular location">
    <subcellularLocation>
        <location evidence="1">Nucleus</location>
    </subcellularLocation>
</comment>
<evidence type="ECO:0000256" key="2">
    <source>
        <dbReference type="ARBA" id="ARBA00022705"/>
    </source>
</evidence>
<keyword evidence="5" id="KW-0131">Cell cycle</keyword>
<dbReference type="AlphaFoldDB" id="A0A8H5BSG4"/>
<sequence>MLISVTLSSSSSAGAAKLPSGLAKLSNDEIVLIELQGSLEVEATHPSERNGKFIGKLTMDEASWYKGNVHLFYTPPPPRTIAIHIHPSKPTLLIGNHLLEGKIASLPKPFAVLVRKEHKKPSSNGRTSITGEDDEDNEQDSAEPDSMAADMDSAMPDAGDAFAAGDEPSPGWNIAGIVKKKIIFSKRPMPVIGKR</sequence>
<dbReference type="Proteomes" id="UP000567179">
    <property type="component" value="Unassembled WGS sequence"/>
</dbReference>
<dbReference type="InterPro" id="IPR018607">
    <property type="entry name" value="Ctf8"/>
</dbReference>
<keyword evidence="4" id="KW-0539">Nucleus</keyword>
<proteinExistence type="inferred from homology"/>
<dbReference type="PANTHER" id="PTHR28605">
    <property type="entry name" value="CTF8, CHROMOSOME TRANSMISSION FIDELITY FACTOR 8 HOMOLOG (S. CEREVISIAE)"/>
    <property type="match status" value="1"/>
</dbReference>
<evidence type="ECO:0000256" key="4">
    <source>
        <dbReference type="ARBA" id="ARBA00023242"/>
    </source>
</evidence>
<evidence type="ECO:0000256" key="6">
    <source>
        <dbReference type="ARBA" id="ARBA00038447"/>
    </source>
</evidence>
<feature type="compositionally biased region" description="Low complexity" evidence="7">
    <location>
        <begin position="144"/>
        <end position="161"/>
    </location>
</feature>
<comment type="similarity">
    <text evidence="6">Belongs to the CTF8 family.</text>
</comment>
<evidence type="ECO:0000256" key="3">
    <source>
        <dbReference type="ARBA" id="ARBA00023125"/>
    </source>
</evidence>
<organism evidence="8 9">
    <name type="scientific">Psilocybe cf. subviscida</name>
    <dbReference type="NCBI Taxonomy" id="2480587"/>
    <lineage>
        <taxon>Eukaryota</taxon>
        <taxon>Fungi</taxon>
        <taxon>Dikarya</taxon>
        <taxon>Basidiomycota</taxon>
        <taxon>Agaricomycotina</taxon>
        <taxon>Agaricomycetes</taxon>
        <taxon>Agaricomycetidae</taxon>
        <taxon>Agaricales</taxon>
        <taxon>Agaricineae</taxon>
        <taxon>Strophariaceae</taxon>
        <taxon>Psilocybe</taxon>
    </lineage>
</organism>
<dbReference type="EMBL" id="JAACJJ010000014">
    <property type="protein sequence ID" value="KAF5327517.1"/>
    <property type="molecule type" value="Genomic_DNA"/>
</dbReference>
<gene>
    <name evidence="8" type="ORF">D9619_004156</name>
</gene>
<accession>A0A8H5BSG4</accession>
<reference evidence="8 9" key="1">
    <citation type="journal article" date="2020" name="ISME J.">
        <title>Uncovering the hidden diversity of litter-decomposition mechanisms in mushroom-forming fungi.</title>
        <authorList>
            <person name="Floudas D."/>
            <person name="Bentzer J."/>
            <person name="Ahren D."/>
            <person name="Johansson T."/>
            <person name="Persson P."/>
            <person name="Tunlid A."/>
        </authorList>
    </citation>
    <scope>NUCLEOTIDE SEQUENCE [LARGE SCALE GENOMIC DNA]</scope>
    <source>
        <strain evidence="8 9">CBS 101986</strain>
    </source>
</reference>
<dbReference type="GO" id="GO:0031390">
    <property type="term" value="C:Ctf18 RFC-like complex"/>
    <property type="evidence" value="ECO:0007669"/>
    <property type="project" value="InterPro"/>
</dbReference>
<evidence type="ECO:0000256" key="5">
    <source>
        <dbReference type="ARBA" id="ARBA00023306"/>
    </source>
</evidence>
<keyword evidence="2" id="KW-0235">DNA replication</keyword>
<dbReference type="GO" id="GO:0003677">
    <property type="term" value="F:DNA binding"/>
    <property type="evidence" value="ECO:0007669"/>
    <property type="project" value="UniProtKB-KW"/>
</dbReference>
<dbReference type="Pfam" id="PF09696">
    <property type="entry name" value="Ctf8"/>
    <property type="match status" value="1"/>
</dbReference>
<evidence type="ECO:0000313" key="8">
    <source>
        <dbReference type="EMBL" id="KAF5327517.1"/>
    </source>
</evidence>
<dbReference type="GO" id="GO:0006260">
    <property type="term" value="P:DNA replication"/>
    <property type="evidence" value="ECO:0007669"/>
    <property type="project" value="UniProtKB-KW"/>
</dbReference>
<feature type="compositionally biased region" description="Acidic residues" evidence="7">
    <location>
        <begin position="131"/>
        <end position="143"/>
    </location>
</feature>
<dbReference type="OrthoDB" id="121932at2759"/>
<evidence type="ECO:0000256" key="7">
    <source>
        <dbReference type="SAM" id="MobiDB-lite"/>
    </source>
</evidence>
<protein>
    <submittedName>
        <fullName evidence="8">Uncharacterized protein</fullName>
    </submittedName>
</protein>
<comment type="caution">
    <text evidence="8">The sequence shown here is derived from an EMBL/GenBank/DDBJ whole genome shotgun (WGS) entry which is preliminary data.</text>
</comment>
<name>A0A8H5BSG4_9AGAR</name>
<keyword evidence="3" id="KW-0238">DNA-binding</keyword>
<dbReference type="PANTHER" id="PTHR28605:SF1">
    <property type="entry name" value="CHROMOSOME TRANSMISSION FIDELITY FACTOR 8"/>
    <property type="match status" value="1"/>
</dbReference>
<dbReference type="GO" id="GO:0007064">
    <property type="term" value="P:mitotic sister chromatid cohesion"/>
    <property type="evidence" value="ECO:0007669"/>
    <property type="project" value="InterPro"/>
</dbReference>
<feature type="region of interest" description="Disordered" evidence="7">
    <location>
        <begin position="115"/>
        <end position="173"/>
    </location>
</feature>
<evidence type="ECO:0000256" key="1">
    <source>
        <dbReference type="ARBA" id="ARBA00004123"/>
    </source>
</evidence>
<keyword evidence="9" id="KW-1185">Reference proteome</keyword>
<evidence type="ECO:0000313" key="9">
    <source>
        <dbReference type="Proteomes" id="UP000567179"/>
    </source>
</evidence>